<keyword evidence="1" id="KW-0472">Membrane</keyword>
<evidence type="ECO:0000256" key="1">
    <source>
        <dbReference type="SAM" id="Phobius"/>
    </source>
</evidence>
<comment type="caution">
    <text evidence="2">The sequence shown here is derived from an EMBL/GenBank/DDBJ whole genome shotgun (WGS) entry which is preliminary data.</text>
</comment>
<keyword evidence="1" id="KW-0812">Transmembrane</keyword>
<dbReference type="RefSeq" id="WP_138938784.1">
    <property type="nucleotide sequence ID" value="NZ_JAAOCD010000004.1"/>
</dbReference>
<evidence type="ECO:0000313" key="2">
    <source>
        <dbReference type="EMBL" id="NHK98602.1"/>
    </source>
</evidence>
<organism evidence="2 3">
    <name type="scientific">Rubrivivax benzoatilyticus</name>
    <dbReference type="NCBI Taxonomy" id="316997"/>
    <lineage>
        <taxon>Bacteria</taxon>
        <taxon>Pseudomonadati</taxon>
        <taxon>Pseudomonadota</taxon>
        <taxon>Betaproteobacteria</taxon>
        <taxon>Burkholderiales</taxon>
        <taxon>Sphaerotilaceae</taxon>
        <taxon>Rubrivivax</taxon>
    </lineage>
</organism>
<keyword evidence="1" id="KW-1133">Transmembrane helix</keyword>
<keyword evidence="3" id="KW-1185">Reference proteome</keyword>
<proteinExistence type="predicted"/>
<feature type="transmembrane region" description="Helical" evidence="1">
    <location>
        <begin position="7"/>
        <end position="30"/>
    </location>
</feature>
<evidence type="ECO:0000313" key="3">
    <source>
        <dbReference type="Proteomes" id="UP000802098"/>
    </source>
</evidence>
<name>A0ABX0HUB3_9BURK</name>
<feature type="transmembrane region" description="Helical" evidence="1">
    <location>
        <begin position="50"/>
        <end position="75"/>
    </location>
</feature>
<dbReference type="EMBL" id="JAAOCD010000004">
    <property type="protein sequence ID" value="NHK98602.1"/>
    <property type="molecule type" value="Genomic_DNA"/>
</dbReference>
<protein>
    <submittedName>
        <fullName evidence="2">Uncharacterized protein</fullName>
    </submittedName>
</protein>
<sequence>MERCGYAVPILGLFSYATAIGASLSLGSAWPFIHPADLAAHNTNQDGIYLLAYILDGILDVVVVEMAVEGWFCVLSAMASIY</sequence>
<accession>A0ABX0HUB3</accession>
<reference evidence="2 3" key="1">
    <citation type="submission" date="2020-03" db="EMBL/GenBank/DDBJ databases">
        <title>Rubrivivax benzoatilyticus JA2 (sequenced after 10 years sub-culturing).</title>
        <authorList>
            <person name="Gupta D."/>
            <person name="Chintalapati S."/>
            <person name="Chintalapati V.R."/>
        </authorList>
    </citation>
    <scope>NUCLEOTIDE SEQUENCE [LARGE SCALE GENOMIC DNA]</scope>
    <source>
        <strain evidence="2 3">JA2-Mal</strain>
    </source>
</reference>
<dbReference type="Proteomes" id="UP000802098">
    <property type="component" value="Unassembled WGS sequence"/>
</dbReference>
<gene>
    <name evidence="2" type="ORF">G7087_09470</name>
</gene>